<reference evidence="2" key="1">
    <citation type="submission" date="2023-08" db="EMBL/GenBank/DDBJ databases">
        <title>A de novo genome assembly of Solanum verrucosum Schlechtendal, a Mexican diploid species geographically isolated from the other diploid A-genome species in potato relatives.</title>
        <authorList>
            <person name="Hosaka K."/>
        </authorList>
    </citation>
    <scope>NUCLEOTIDE SEQUENCE</scope>
    <source>
        <tissue evidence="2">Young leaves</tissue>
    </source>
</reference>
<evidence type="ECO:0000256" key="1">
    <source>
        <dbReference type="SAM" id="MobiDB-lite"/>
    </source>
</evidence>
<gene>
    <name evidence="2" type="ORF">MTR67_001719</name>
</gene>
<accession>A0AAF0T839</accession>
<evidence type="ECO:0000313" key="3">
    <source>
        <dbReference type="Proteomes" id="UP001234989"/>
    </source>
</evidence>
<dbReference type="Proteomes" id="UP001234989">
    <property type="component" value="Chromosome 1"/>
</dbReference>
<name>A0AAF0T839_SOLVR</name>
<feature type="region of interest" description="Disordered" evidence="1">
    <location>
        <begin position="1"/>
        <end position="37"/>
    </location>
</feature>
<organism evidence="2 3">
    <name type="scientific">Solanum verrucosum</name>
    <dbReference type="NCBI Taxonomy" id="315347"/>
    <lineage>
        <taxon>Eukaryota</taxon>
        <taxon>Viridiplantae</taxon>
        <taxon>Streptophyta</taxon>
        <taxon>Embryophyta</taxon>
        <taxon>Tracheophyta</taxon>
        <taxon>Spermatophyta</taxon>
        <taxon>Magnoliopsida</taxon>
        <taxon>eudicotyledons</taxon>
        <taxon>Gunneridae</taxon>
        <taxon>Pentapetalae</taxon>
        <taxon>asterids</taxon>
        <taxon>lamiids</taxon>
        <taxon>Solanales</taxon>
        <taxon>Solanaceae</taxon>
        <taxon>Solanoideae</taxon>
        <taxon>Solaneae</taxon>
        <taxon>Solanum</taxon>
    </lineage>
</organism>
<proteinExistence type="predicted"/>
<dbReference type="AlphaFoldDB" id="A0AAF0T839"/>
<feature type="non-terminal residue" evidence="2">
    <location>
        <position position="1"/>
    </location>
</feature>
<protein>
    <submittedName>
        <fullName evidence="2">Uncharacterized protein</fullName>
    </submittedName>
</protein>
<sequence>DRDTVVKIQGESTLAATPNQQKGNTPSSPIDGTKINSEVELTTDSLVLKTKSLTEVYE</sequence>
<evidence type="ECO:0000313" key="2">
    <source>
        <dbReference type="EMBL" id="WMV08334.1"/>
    </source>
</evidence>
<dbReference type="EMBL" id="CP133612">
    <property type="protein sequence ID" value="WMV08334.1"/>
    <property type="molecule type" value="Genomic_DNA"/>
</dbReference>
<feature type="compositionally biased region" description="Polar residues" evidence="1">
    <location>
        <begin position="10"/>
        <end position="37"/>
    </location>
</feature>
<keyword evidence="3" id="KW-1185">Reference proteome</keyword>